<evidence type="ECO:0000256" key="3">
    <source>
        <dbReference type="ARBA" id="ARBA00022692"/>
    </source>
</evidence>
<dbReference type="Proteomes" id="UP000242715">
    <property type="component" value="Unassembled WGS sequence"/>
</dbReference>
<keyword evidence="4" id="KW-0735">Signal-anchor</keyword>
<proteinExistence type="inferred from homology"/>
<name>A0A2Z6MWD1_TRISU</name>
<accession>A0A2Z6MWD1</accession>
<dbReference type="PANTHER" id="PTHR32285:SF347">
    <property type="entry name" value="PMR5_CAS1P GDSL_SGNH-LIKE ACYL-ESTERASE FAMILY PROTEIN"/>
    <property type="match status" value="1"/>
</dbReference>
<keyword evidence="5" id="KW-1133">Transmembrane helix</keyword>
<dbReference type="OrthoDB" id="630188at2759"/>
<evidence type="ECO:0000256" key="2">
    <source>
        <dbReference type="ARBA" id="ARBA00007727"/>
    </source>
</evidence>
<evidence type="ECO:0000256" key="5">
    <source>
        <dbReference type="ARBA" id="ARBA00022989"/>
    </source>
</evidence>
<feature type="domain" description="Trichome birefringence-like C-terminal" evidence="7">
    <location>
        <begin position="44"/>
        <end position="240"/>
    </location>
</feature>
<feature type="domain" description="Trichome birefringence-like N-terminal" evidence="8">
    <location>
        <begin position="3"/>
        <end position="41"/>
    </location>
</feature>
<evidence type="ECO:0000256" key="1">
    <source>
        <dbReference type="ARBA" id="ARBA00004167"/>
    </source>
</evidence>
<keyword evidence="10" id="KW-1185">Reference proteome</keyword>
<gene>
    <name evidence="9" type="ORF">TSUD_220470</name>
</gene>
<evidence type="ECO:0000259" key="8">
    <source>
        <dbReference type="Pfam" id="PF14416"/>
    </source>
</evidence>
<dbReference type="InterPro" id="IPR029962">
    <property type="entry name" value="TBL"/>
</dbReference>
<sequence length="245" mass="28371">MRGPIYNVTTCGTIKESERCITNGRPDLGYLYWRWKPNECNLPRWARDIDQMDMIVISIGHWFLLPSIYYENDLVLGSLNVHEYFNHTQIDFYGPLRKALRTTLNSIIERKVAKGKGIDVIVKTFSPAHFEGDWNKDGTCSKTKPYRKEEKVLGGMEAEIRKIEIEEMERAMAKAKQFEGIRLEVLDVTKLALLRPDGHPGAYMNPFPFANGIPKYVQNDCVHWCLPGPIDTWNEIFLEMIKKTE</sequence>
<evidence type="ECO:0000313" key="9">
    <source>
        <dbReference type="EMBL" id="GAU36878.1"/>
    </source>
</evidence>
<dbReference type="AlphaFoldDB" id="A0A2Z6MWD1"/>
<keyword evidence="6" id="KW-0472">Membrane</keyword>
<organism evidence="9 10">
    <name type="scientific">Trifolium subterraneum</name>
    <name type="common">Subterranean clover</name>
    <dbReference type="NCBI Taxonomy" id="3900"/>
    <lineage>
        <taxon>Eukaryota</taxon>
        <taxon>Viridiplantae</taxon>
        <taxon>Streptophyta</taxon>
        <taxon>Embryophyta</taxon>
        <taxon>Tracheophyta</taxon>
        <taxon>Spermatophyta</taxon>
        <taxon>Magnoliopsida</taxon>
        <taxon>eudicotyledons</taxon>
        <taxon>Gunneridae</taxon>
        <taxon>Pentapetalae</taxon>
        <taxon>rosids</taxon>
        <taxon>fabids</taxon>
        <taxon>Fabales</taxon>
        <taxon>Fabaceae</taxon>
        <taxon>Papilionoideae</taxon>
        <taxon>50 kb inversion clade</taxon>
        <taxon>NPAAA clade</taxon>
        <taxon>Hologalegina</taxon>
        <taxon>IRL clade</taxon>
        <taxon>Trifolieae</taxon>
        <taxon>Trifolium</taxon>
    </lineage>
</organism>
<evidence type="ECO:0000313" key="10">
    <source>
        <dbReference type="Proteomes" id="UP000242715"/>
    </source>
</evidence>
<comment type="subcellular location">
    <subcellularLocation>
        <location evidence="1">Membrane</location>
        <topology evidence="1">Single-pass membrane protein</topology>
    </subcellularLocation>
</comment>
<dbReference type="Pfam" id="PF14416">
    <property type="entry name" value="PMR5N"/>
    <property type="match status" value="1"/>
</dbReference>
<evidence type="ECO:0000256" key="6">
    <source>
        <dbReference type="ARBA" id="ARBA00023136"/>
    </source>
</evidence>
<evidence type="ECO:0000256" key="4">
    <source>
        <dbReference type="ARBA" id="ARBA00022968"/>
    </source>
</evidence>
<protein>
    <submittedName>
        <fullName evidence="9">Uncharacterized protein</fullName>
    </submittedName>
</protein>
<keyword evidence="3" id="KW-0812">Transmembrane</keyword>
<dbReference type="InterPro" id="IPR026057">
    <property type="entry name" value="TBL_C"/>
</dbReference>
<dbReference type="GO" id="GO:0016413">
    <property type="term" value="F:O-acetyltransferase activity"/>
    <property type="evidence" value="ECO:0007669"/>
    <property type="project" value="InterPro"/>
</dbReference>
<dbReference type="GO" id="GO:0005794">
    <property type="term" value="C:Golgi apparatus"/>
    <property type="evidence" value="ECO:0007669"/>
    <property type="project" value="TreeGrafter"/>
</dbReference>
<dbReference type="Pfam" id="PF13839">
    <property type="entry name" value="PC-Esterase"/>
    <property type="match status" value="1"/>
</dbReference>
<evidence type="ECO:0000259" key="7">
    <source>
        <dbReference type="Pfam" id="PF13839"/>
    </source>
</evidence>
<dbReference type="InterPro" id="IPR025846">
    <property type="entry name" value="TBL_N"/>
</dbReference>
<dbReference type="GO" id="GO:0016020">
    <property type="term" value="C:membrane"/>
    <property type="evidence" value="ECO:0007669"/>
    <property type="project" value="UniProtKB-SubCell"/>
</dbReference>
<reference evidence="10" key="1">
    <citation type="journal article" date="2017" name="Front. Plant Sci.">
        <title>Climate Clever Clovers: New Paradigm to Reduce the Environmental Footprint of Ruminants by Breeding Low Methanogenic Forages Utilizing Haplotype Variation.</title>
        <authorList>
            <person name="Kaur P."/>
            <person name="Appels R."/>
            <person name="Bayer P.E."/>
            <person name="Keeble-Gagnere G."/>
            <person name="Wang J."/>
            <person name="Hirakawa H."/>
            <person name="Shirasawa K."/>
            <person name="Vercoe P."/>
            <person name="Stefanova K."/>
            <person name="Durmic Z."/>
            <person name="Nichols P."/>
            <person name="Revell C."/>
            <person name="Isobe S.N."/>
            <person name="Edwards D."/>
            <person name="Erskine W."/>
        </authorList>
    </citation>
    <scope>NUCLEOTIDE SEQUENCE [LARGE SCALE GENOMIC DNA]</scope>
    <source>
        <strain evidence="10">cv. Daliak</strain>
    </source>
</reference>
<comment type="similarity">
    <text evidence="2">Belongs to the PC-esterase family. TBL subfamily.</text>
</comment>
<dbReference type="PANTHER" id="PTHR32285">
    <property type="entry name" value="PROTEIN TRICHOME BIREFRINGENCE-LIKE 9-RELATED"/>
    <property type="match status" value="1"/>
</dbReference>
<dbReference type="EMBL" id="DF973645">
    <property type="protein sequence ID" value="GAU36878.1"/>
    <property type="molecule type" value="Genomic_DNA"/>
</dbReference>